<evidence type="ECO:0000313" key="1">
    <source>
        <dbReference type="EMBL" id="WXL28790.1"/>
    </source>
</evidence>
<protein>
    <submittedName>
        <fullName evidence="1">Uncharacterized protein</fullName>
    </submittedName>
</protein>
<name>A0ABZ2RT06_9BACT</name>
<gene>
    <name evidence="1" type="ORF">WG617_02015</name>
</gene>
<sequence length="58" mass="7150">MYPKTLEIKNSSEYINLISYWNAIPPYEKCELIEYNNQLLTFGNIYDEFKKYDWFKNI</sequence>
<evidence type="ECO:0000313" key="2">
    <source>
        <dbReference type="Proteomes" id="UP001477443"/>
    </source>
</evidence>
<proteinExistence type="predicted"/>
<dbReference type="RefSeq" id="WP_338822334.1">
    <property type="nucleotide sequence ID" value="NZ_CP148067.1"/>
</dbReference>
<organism evidence="1 2">
    <name type="scientific">Mycoplasmopsis felifaucium</name>
    <dbReference type="NCBI Taxonomy" id="35768"/>
    <lineage>
        <taxon>Bacteria</taxon>
        <taxon>Bacillati</taxon>
        <taxon>Mycoplasmatota</taxon>
        <taxon>Mycoplasmoidales</taxon>
        <taxon>Metamycoplasmataceae</taxon>
        <taxon>Mycoplasmopsis</taxon>
    </lineage>
</organism>
<dbReference type="EMBL" id="CP148067">
    <property type="protein sequence ID" value="WXL28790.1"/>
    <property type="molecule type" value="Genomic_DNA"/>
</dbReference>
<reference evidence="1" key="1">
    <citation type="submission" date="2024-03" db="EMBL/GenBank/DDBJ databases">
        <title>Complete genome sequence of Mycoplasma felifaucium Z921 isolated from the trachea of a cheetah.</title>
        <authorList>
            <person name="Spergser J."/>
        </authorList>
    </citation>
    <scope>NUCLEOTIDE SEQUENCE [LARGE SCALE GENOMIC DNA]</scope>
    <source>
        <strain evidence="1">Z921</strain>
    </source>
</reference>
<accession>A0ABZ2RT06</accession>
<dbReference type="Proteomes" id="UP001477443">
    <property type="component" value="Chromosome"/>
</dbReference>
<keyword evidence="2" id="KW-1185">Reference proteome</keyword>